<dbReference type="InterPro" id="IPR029058">
    <property type="entry name" value="AB_hydrolase_fold"/>
</dbReference>
<evidence type="ECO:0000313" key="2">
    <source>
        <dbReference type="Proteomes" id="UP000198701"/>
    </source>
</evidence>
<dbReference type="AlphaFoldDB" id="A0A1G8ZKM5"/>
<dbReference type="OrthoDB" id="9770427at2"/>
<dbReference type="SUPFAM" id="SSF53474">
    <property type="entry name" value="alpha/beta-Hydrolases"/>
    <property type="match status" value="1"/>
</dbReference>
<evidence type="ECO:0000313" key="1">
    <source>
        <dbReference type="EMBL" id="SDK15581.1"/>
    </source>
</evidence>
<dbReference type="EMBL" id="FNFU01000003">
    <property type="protein sequence ID" value="SDK15581.1"/>
    <property type="molecule type" value="Genomic_DNA"/>
</dbReference>
<reference evidence="1 2" key="1">
    <citation type="submission" date="2016-10" db="EMBL/GenBank/DDBJ databases">
        <authorList>
            <person name="de Groot N.N."/>
        </authorList>
    </citation>
    <scope>NUCLEOTIDE SEQUENCE [LARGE SCALE GENOMIC DNA]</scope>
    <source>
        <strain evidence="1 2">CGMCC 1.5382</strain>
    </source>
</reference>
<dbReference type="RefSeq" id="WP_092321931.1">
    <property type="nucleotide sequence ID" value="NZ_FNFU01000003.1"/>
</dbReference>
<dbReference type="Gene3D" id="3.40.50.1820">
    <property type="entry name" value="alpha/beta hydrolase"/>
    <property type="match status" value="1"/>
</dbReference>
<name>A0A1G8ZKM5_9MICO</name>
<keyword evidence="2" id="KW-1185">Reference proteome</keyword>
<dbReference type="STRING" id="386301.SAMN05216282_103134"/>
<accession>A0A1G8ZKM5</accession>
<sequence>MNILAKAAFWALDYAYIGIRQLDAGRSRATLARYRSGDSAPIVLLPGIYEAWQFLRPVADALHEGGHPVHAIQALGRNRRPVADAARIAGEYLAREDLHGVILVAHSKGGLIGKYLMMSAGSRDRIDRMVAIATPFSGSSLAKYTVLPSLRALSPTDPMVRLLVDEQFVNARITSVYGAFDPHIPDGCSLPGATNVALAASGHFRIVGDRGLISAVTAACGDDGTVGSPHE</sequence>
<gene>
    <name evidence="1" type="ORF">SAMN05216282_103134</name>
</gene>
<organism evidence="1 2">
    <name type="scientific">Cryobacterium psychrotolerans</name>
    <dbReference type="NCBI Taxonomy" id="386301"/>
    <lineage>
        <taxon>Bacteria</taxon>
        <taxon>Bacillati</taxon>
        <taxon>Actinomycetota</taxon>
        <taxon>Actinomycetes</taxon>
        <taxon>Micrococcales</taxon>
        <taxon>Microbacteriaceae</taxon>
        <taxon>Cryobacterium</taxon>
    </lineage>
</organism>
<proteinExistence type="predicted"/>
<dbReference type="Proteomes" id="UP000198701">
    <property type="component" value="Unassembled WGS sequence"/>
</dbReference>
<protein>
    <submittedName>
        <fullName evidence="1">Uncharacterized protein</fullName>
    </submittedName>
</protein>